<organism evidence="2 3">
    <name type="scientific">Roseovarius albus</name>
    <dbReference type="NCBI Taxonomy" id="1247867"/>
    <lineage>
        <taxon>Bacteria</taxon>
        <taxon>Pseudomonadati</taxon>
        <taxon>Pseudomonadota</taxon>
        <taxon>Alphaproteobacteria</taxon>
        <taxon>Rhodobacterales</taxon>
        <taxon>Roseobacteraceae</taxon>
        <taxon>Roseovarius</taxon>
    </lineage>
</organism>
<dbReference type="InterPro" id="IPR050625">
    <property type="entry name" value="ParA/MinD_ATPase"/>
</dbReference>
<dbReference type="Pfam" id="PF13614">
    <property type="entry name" value="AAA_31"/>
    <property type="match status" value="1"/>
</dbReference>
<dbReference type="GO" id="GO:0051782">
    <property type="term" value="P:negative regulation of cell division"/>
    <property type="evidence" value="ECO:0007669"/>
    <property type="project" value="TreeGrafter"/>
</dbReference>
<dbReference type="SUPFAM" id="SSF52540">
    <property type="entry name" value="P-loop containing nucleoside triphosphate hydrolases"/>
    <property type="match status" value="1"/>
</dbReference>
<dbReference type="EMBL" id="FWFX01000022">
    <property type="protein sequence ID" value="SLN73327.1"/>
    <property type="molecule type" value="Genomic_DNA"/>
</dbReference>
<feature type="domain" description="AAA" evidence="1">
    <location>
        <begin position="145"/>
        <end position="312"/>
    </location>
</feature>
<dbReference type="Gene3D" id="3.40.50.300">
    <property type="entry name" value="P-loop containing nucleotide triphosphate hydrolases"/>
    <property type="match status" value="1"/>
</dbReference>
<gene>
    <name evidence="2" type="primary">minD_4</name>
    <name evidence="2" type="ORF">ROA7450_04116</name>
</gene>
<accession>A0A1X7A983</accession>
<name>A0A1X7A983_9RHOB</name>
<dbReference type="GO" id="GO:0009898">
    <property type="term" value="C:cytoplasmic side of plasma membrane"/>
    <property type="evidence" value="ECO:0007669"/>
    <property type="project" value="TreeGrafter"/>
</dbReference>
<evidence type="ECO:0000313" key="2">
    <source>
        <dbReference type="EMBL" id="SLN73327.1"/>
    </source>
</evidence>
<dbReference type="GO" id="GO:0005524">
    <property type="term" value="F:ATP binding"/>
    <property type="evidence" value="ECO:0007669"/>
    <property type="project" value="TreeGrafter"/>
</dbReference>
<proteinExistence type="predicted"/>
<dbReference type="PANTHER" id="PTHR43384">
    <property type="entry name" value="SEPTUM SITE-DETERMINING PROTEIN MIND HOMOLOG, CHLOROPLASTIC-RELATED"/>
    <property type="match status" value="1"/>
</dbReference>
<dbReference type="AlphaFoldDB" id="A0A1X7A983"/>
<dbReference type="InterPro" id="IPR025669">
    <property type="entry name" value="AAA_dom"/>
</dbReference>
<dbReference type="OrthoDB" id="8281972at2"/>
<sequence>MTTETKSIVLISKDSKPFPEIGAALKADQQYNYEECSGTLTEMNGRASVLADTHDLILFQTETDTEIDVLAIKRLREANGEKAVILALSGAETTLADAQLLTRAGVDGVLAETISPDELEAEISKRLKPKIQLPALMPDQGTLGKVITIAQARGGIGATMLAVNFADHLLGKVRRKQDKPDCRVALVDLDLQFGSISSFLDAKPNEALYQLSMDGTEPDATFLSQSMEHFPNGLSVLAAPSKLAPLDALKPQQVSKLLQVLQHEYDYVVVDLPHALVEWLAPVLEATDRMLLVLDSTVPAVQKARQLIDFYTEDNLTLQIDLVVSHEKKPLIQGRHHTEAAKALERPLRHWLPPHPKAAREAVDRGVPLSKAARSSSLNKAVKRLVTTIKAELAQAPHSAQQVQ</sequence>
<dbReference type="GO" id="GO:0005829">
    <property type="term" value="C:cytosol"/>
    <property type="evidence" value="ECO:0007669"/>
    <property type="project" value="TreeGrafter"/>
</dbReference>
<protein>
    <submittedName>
        <fullName evidence="2">Septum site-determining protein MinD</fullName>
    </submittedName>
</protein>
<dbReference type="InterPro" id="IPR027417">
    <property type="entry name" value="P-loop_NTPase"/>
</dbReference>
<reference evidence="2 3" key="1">
    <citation type="submission" date="2017-03" db="EMBL/GenBank/DDBJ databases">
        <authorList>
            <person name="Afonso C.L."/>
            <person name="Miller P.J."/>
            <person name="Scott M.A."/>
            <person name="Spackman E."/>
            <person name="Goraichik I."/>
            <person name="Dimitrov K.M."/>
            <person name="Suarez D.L."/>
            <person name="Swayne D.E."/>
        </authorList>
    </citation>
    <scope>NUCLEOTIDE SEQUENCE [LARGE SCALE GENOMIC DNA]</scope>
    <source>
        <strain evidence="2 3">CECT 7450</strain>
    </source>
</reference>
<keyword evidence="3" id="KW-1185">Reference proteome</keyword>
<dbReference type="GO" id="GO:0016887">
    <property type="term" value="F:ATP hydrolysis activity"/>
    <property type="evidence" value="ECO:0007669"/>
    <property type="project" value="TreeGrafter"/>
</dbReference>
<evidence type="ECO:0000313" key="3">
    <source>
        <dbReference type="Proteomes" id="UP000193061"/>
    </source>
</evidence>
<dbReference type="RefSeq" id="WP_085807763.1">
    <property type="nucleotide sequence ID" value="NZ_FWFX01000022.1"/>
</dbReference>
<evidence type="ECO:0000259" key="1">
    <source>
        <dbReference type="Pfam" id="PF13614"/>
    </source>
</evidence>
<dbReference type="PANTHER" id="PTHR43384:SF13">
    <property type="entry name" value="SLR0110 PROTEIN"/>
    <property type="match status" value="1"/>
</dbReference>
<dbReference type="Proteomes" id="UP000193061">
    <property type="component" value="Unassembled WGS sequence"/>
</dbReference>